<dbReference type="GO" id="GO:0022857">
    <property type="term" value="F:transmembrane transporter activity"/>
    <property type="evidence" value="ECO:0007669"/>
    <property type="project" value="InterPro"/>
</dbReference>
<feature type="transmembrane region" description="Helical" evidence="9">
    <location>
        <begin position="859"/>
        <end position="876"/>
    </location>
</feature>
<feature type="compositionally biased region" description="Basic and acidic residues" evidence="8">
    <location>
        <begin position="513"/>
        <end position="527"/>
    </location>
</feature>
<evidence type="ECO:0000313" key="12">
    <source>
        <dbReference type="EMBL" id="VDI34499.1"/>
    </source>
</evidence>
<dbReference type="SUPFAM" id="SSF56988">
    <property type="entry name" value="Anthrax protective antigen"/>
    <property type="match status" value="1"/>
</dbReference>
<dbReference type="InterPro" id="IPR001958">
    <property type="entry name" value="Tet-R_TetA/multi-R_MdtG-like"/>
</dbReference>
<dbReference type="EMBL" id="UYJE01005151">
    <property type="protein sequence ID" value="VDI34499.1"/>
    <property type="molecule type" value="Genomic_DNA"/>
</dbReference>
<feature type="transmembrane region" description="Helical" evidence="9">
    <location>
        <begin position="896"/>
        <end position="917"/>
    </location>
</feature>
<evidence type="ECO:0000259" key="10">
    <source>
        <dbReference type="PROSITE" id="PS50850"/>
    </source>
</evidence>
<dbReference type="Proteomes" id="UP000596742">
    <property type="component" value="Unassembled WGS sequence"/>
</dbReference>
<comment type="caution">
    <text evidence="12">The sequence shown here is derived from an EMBL/GenBank/DDBJ whole genome shotgun (WGS) entry which is preliminary data.</text>
</comment>
<dbReference type="GO" id="GO:0016020">
    <property type="term" value="C:membrane"/>
    <property type="evidence" value="ECO:0007669"/>
    <property type="project" value="UniProtKB-SubCell"/>
</dbReference>
<dbReference type="InterPro" id="IPR036259">
    <property type="entry name" value="MFS_trans_sf"/>
</dbReference>
<keyword evidence="3" id="KW-0813">Transport</keyword>
<comment type="subcellular location">
    <subcellularLocation>
        <location evidence="1">Membrane</location>
        <topology evidence="1">Multi-pass membrane protein</topology>
    </subcellularLocation>
</comment>
<evidence type="ECO:0000256" key="4">
    <source>
        <dbReference type="ARBA" id="ARBA00022692"/>
    </source>
</evidence>
<dbReference type="SUPFAM" id="SSF81296">
    <property type="entry name" value="E set domains"/>
    <property type="match status" value="1"/>
</dbReference>
<reference evidence="12" key="1">
    <citation type="submission" date="2018-11" db="EMBL/GenBank/DDBJ databases">
        <authorList>
            <person name="Alioto T."/>
            <person name="Alioto T."/>
        </authorList>
    </citation>
    <scope>NUCLEOTIDE SEQUENCE</scope>
</reference>
<dbReference type="InterPro" id="IPR011701">
    <property type="entry name" value="MFS"/>
</dbReference>
<feature type="transmembrane region" description="Helical" evidence="9">
    <location>
        <begin position="924"/>
        <end position="941"/>
    </location>
</feature>
<evidence type="ECO:0000256" key="8">
    <source>
        <dbReference type="SAM" id="MobiDB-lite"/>
    </source>
</evidence>
<feature type="transmembrane region" description="Helical" evidence="9">
    <location>
        <begin position="781"/>
        <end position="806"/>
    </location>
</feature>
<dbReference type="InterPro" id="IPR050930">
    <property type="entry name" value="MFS_Vesicular_Transporter"/>
</dbReference>
<evidence type="ECO:0000256" key="6">
    <source>
        <dbReference type="ARBA" id="ARBA00022989"/>
    </source>
</evidence>
<comment type="similarity">
    <text evidence="2">Belongs to the major facilitator superfamily. Vesicular transporter family.</text>
</comment>
<gene>
    <name evidence="12" type="ORF">MGAL_10B027575</name>
</gene>
<accession>A0A8B6EJG7</accession>
<organism evidence="12 13">
    <name type="scientific">Mytilus galloprovincialis</name>
    <name type="common">Mediterranean mussel</name>
    <dbReference type="NCBI Taxonomy" id="29158"/>
    <lineage>
        <taxon>Eukaryota</taxon>
        <taxon>Metazoa</taxon>
        <taxon>Spiralia</taxon>
        <taxon>Lophotrochozoa</taxon>
        <taxon>Mollusca</taxon>
        <taxon>Bivalvia</taxon>
        <taxon>Autobranchia</taxon>
        <taxon>Pteriomorphia</taxon>
        <taxon>Mytilida</taxon>
        <taxon>Mytiloidea</taxon>
        <taxon>Mytilidae</taxon>
        <taxon>Mytilinae</taxon>
        <taxon>Mytilus</taxon>
    </lineage>
</organism>
<evidence type="ECO:0000259" key="11">
    <source>
        <dbReference type="PROSITE" id="PS51820"/>
    </source>
</evidence>
<evidence type="ECO:0000256" key="3">
    <source>
        <dbReference type="ARBA" id="ARBA00022448"/>
    </source>
</evidence>
<dbReference type="InterPro" id="IPR014756">
    <property type="entry name" value="Ig_E-set"/>
</dbReference>
<evidence type="ECO:0000256" key="7">
    <source>
        <dbReference type="ARBA" id="ARBA00023136"/>
    </source>
</evidence>
<dbReference type="Gene3D" id="1.20.1250.20">
    <property type="entry name" value="MFS general substrate transporter like domains"/>
    <property type="match status" value="2"/>
</dbReference>
<evidence type="ECO:0008006" key="14">
    <source>
        <dbReference type="Google" id="ProtNLM"/>
    </source>
</evidence>
<dbReference type="Pfam" id="PF01833">
    <property type="entry name" value="TIG"/>
    <property type="match status" value="1"/>
</dbReference>
<feature type="domain" description="Major facilitator superfamily (MFS) profile" evidence="10">
    <location>
        <begin position="651"/>
        <end position="1051"/>
    </location>
</feature>
<keyword evidence="7 9" id="KW-0472">Membrane</keyword>
<protein>
    <recommendedName>
        <fullName evidence="14">Major facilitator superfamily (MFS) profile domain-containing protein</fullName>
    </recommendedName>
</protein>
<dbReference type="PRINTS" id="PR01035">
    <property type="entry name" value="TCRTETA"/>
</dbReference>
<dbReference type="PANTHER" id="PTHR23506:SF26">
    <property type="entry name" value="MFS-TYPE TRANSPORTER SLC18B1"/>
    <property type="match status" value="1"/>
</dbReference>
<keyword evidence="13" id="KW-1185">Reference proteome</keyword>
<dbReference type="InterPro" id="IPR037524">
    <property type="entry name" value="PA14/GLEYA"/>
</dbReference>
<feature type="transmembrane region" description="Helical" evidence="9">
    <location>
        <begin position="747"/>
        <end position="774"/>
    </location>
</feature>
<feature type="transmembrane region" description="Helical" evidence="9">
    <location>
        <begin position="961"/>
        <end position="983"/>
    </location>
</feature>
<evidence type="ECO:0000313" key="13">
    <source>
        <dbReference type="Proteomes" id="UP000596742"/>
    </source>
</evidence>
<dbReference type="InterPro" id="IPR013783">
    <property type="entry name" value="Ig-like_fold"/>
</dbReference>
<feature type="transmembrane region" description="Helical" evidence="9">
    <location>
        <begin position="1027"/>
        <end position="1046"/>
    </location>
</feature>
<feature type="compositionally biased region" description="Polar residues" evidence="8">
    <location>
        <begin position="577"/>
        <end position="591"/>
    </location>
</feature>
<feature type="transmembrane region" description="Helical" evidence="9">
    <location>
        <begin position="995"/>
        <end position="1015"/>
    </location>
</feature>
<keyword evidence="5" id="KW-0532">Neurotransmitter transport</keyword>
<keyword evidence="6 9" id="KW-1133">Transmembrane helix</keyword>
<proteinExistence type="inferred from homology"/>
<dbReference type="Pfam" id="PF07690">
    <property type="entry name" value="MFS_1"/>
    <property type="match status" value="1"/>
</dbReference>
<dbReference type="InterPro" id="IPR020846">
    <property type="entry name" value="MFS_dom"/>
</dbReference>
<evidence type="ECO:0000256" key="9">
    <source>
        <dbReference type="SAM" id="Phobius"/>
    </source>
</evidence>
<keyword evidence="4 9" id="KW-0812">Transmembrane</keyword>
<dbReference type="Gene3D" id="2.60.40.10">
    <property type="entry name" value="Immunoglobulins"/>
    <property type="match status" value="1"/>
</dbReference>
<dbReference type="InterPro" id="IPR002909">
    <property type="entry name" value="IPT_dom"/>
</dbReference>
<dbReference type="PANTHER" id="PTHR23506">
    <property type="entry name" value="GH10249P"/>
    <property type="match status" value="1"/>
</dbReference>
<evidence type="ECO:0000256" key="1">
    <source>
        <dbReference type="ARBA" id="ARBA00004141"/>
    </source>
</evidence>
<feature type="transmembrane region" description="Helical" evidence="9">
    <location>
        <begin position="812"/>
        <end position="834"/>
    </location>
</feature>
<feature type="transmembrane region" description="Helical" evidence="9">
    <location>
        <begin position="650"/>
        <end position="674"/>
    </location>
</feature>
<feature type="domain" description="PA14" evidence="11">
    <location>
        <begin position="72"/>
        <end position="226"/>
    </location>
</feature>
<sequence length="1056" mass="115134">MYQTYAVINDVSPSSGSTQGRTRLSITGQYFDETEKPVQVVVGGSECKVTEKVTDGLIVCETGEQVTAPRYSGNRGLIYERYSNHYYSLNDLTKILDLTIDDNTTTTEVIDHFYFSDSNIGGDHVTRIHGFYVPPHSGRWTFHLQCYSLGKLYLSTDQNPANKVELASSSSSYGFSMSDVIELEKDKHYYIEVLQSGSGSSTFKVKALHLDTKFNDRMTGNADQEKQRISVTSSVEREIQSVEVQVTSTGAEVYEQQQVTIVEDAGVLSDAKFQLGFYGVFTEPFNVITEGEIMAYALSSLPFLDSKESVTITTSQLMDGPPGIVIDITMVSERGDFPDIDVKVINGTAGETLSTSVTELVKGVPSGKNYVLYLASKPSPLLPVEANAGQVKTALDLMFGTRCPSFLKDPPAKKIFFDHEANSQSGVYVTMEIEPFCGQYVGKNPSSLYAVTDSSSKGLRMTSKVNVKDDRMQNNEENVNQTDEQDVSVQYDFSIKFSNNSKSQNLLVNKKTLHSEDATSKSERDSRPLNGSKKSGNYGAVSSGEALQKTSPSNCYDEEFIDPVVNQDNKYSEPVKSLSQDKFTDGRNVNPTGKEIQTVIVETSLISSNSEDEGLENKIQGSCDDQSDIESPDLSTPTFSFRALGSRHKLILISISLCSFLSYLCLSLIAPFFPSEAATKNVSDSVSGWIFGIFALTQFLISPVSGKLLPLMGLKFMYIGGLFLAAGCTVLFGTLTYIDTSTENITFIIYCFLLRIILAIGCCGLQTASFALVAKEFPDSVATVFGITEVFVGVGFMSGPAIGGFLYGSGGFIMPFAVVGAIMFLCVPFNFWLIPVDTVVEKSSNSKISFWVMMKSPKTIINSFSTLVAAMIYSILDPTLEPHLSGSFNLEADIIGLLFLLMAAFYAIMSPIAGWICDKLPDNRGVLIPGFIISAVGMLFLGPSEILGLRDLLDDQLWLNIISLIVLGIGSSLALIPTFDIYVSIAEELGFDDDLGMYGIVAGLWGSMYAIGDFLGPTIGGTLLDIYGFPFCCTITAGACVFMRIFTDNSRFHCGG</sequence>
<dbReference type="SUPFAM" id="SSF103473">
    <property type="entry name" value="MFS general substrate transporter"/>
    <property type="match status" value="1"/>
</dbReference>
<dbReference type="PROSITE" id="PS51820">
    <property type="entry name" value="PA14"/>
    <property type="match status" value="1"/>
</dbReference>
<dbReference type="CDD" id="cd00603">
    <property type="entry name" value="IPT_PCSR"/>
    <property type="match status" value="1"/>
</dbReference>
<name>A0A8B6EJG7_MYTGA</name>
<evidence type="ECO:0000256" key="5">
    <source>
        <dbReference type="ARBA" id="ARBA00022775"/>
    </source>
</evidence>
<feature type="transmembrane region" description="Helical" evidence="9">
    <location>
        <begin position="716"/>
        <end position="735"/>
    </location>
</feature>
<dbReference type="AlphaFoldDB" id="A0A8B6EJG7"/>
<feature type="region of interest" description="Disordered" evidence="8">
    <location>
        <begin position="572"/>
        <end position="591"/>
    </location>
</feature>
<evidence type="ECO:0000256" key="2">
    <source>
        <dbReference type="ARBA" id="ARBA00006829"/>
    </source>
</evidence>
<feature type="region of interest" description="Disordered" evidence="8">
    <location>
        <begin position="507"/>
        <end position="553"/>
    </location>
</feature>
<dbReference type="OrthoDB" id="446368at2759"/>
<dbReference type="PROSITE" id="PS50850">
    <property type="entry name" value="MFS"/>
    <property type="match status" value="1"/>
</dbReference>
<feature type="transmembrane region" description="Helical" evidence="9">
    <location>
        <begin position="686"/>
        <end position="704"/>
    </location>
</feature>